<comment type="caution">
    <text evidence="1">The sequence shown here is derived from an EMBL/GenBank/DDBJ whole genome shotgun (WGS) entry which is preliminary data.</text>
</comment>
<dbReference type="EMBL" id="JASBWR010000015">
    <property type="protein sequence ID" value="KAJ9109864.1"/>
    <property type="molecule type" value="Genomic_DNA"/>
</dbReference>
<reference evidence="1" key="1">
    <citation type="submission" date="2023-04" db="EMBL/GenBank/DDBJ databases">
        <title>Draft Genome sequencing of Naganishia species isolated from polar environments using Oxford Nanopore Technology.</title>
        <authorList>
            <person name="Leo P."/>
            <person name="Venkateswaran K."/>
        </authorList>
    </citation>
    <scope>NUCLEOTIDE SEQUENCE</scope>
    <source>
        <strain evidence="1">MNA-CCFEE 5261</strain>
    </source>
</reference>
<organism evidence="1 2">
    <name type="scientific">Naganishia cerealis</name>
    <dbReference type="NCBI Taxonomy" id="610337"/>
    <lineage>
        <taxon>Eukaryota</taxon>
        <taxon>Fungi</taxon>
        <taxon>Dikarya</taxon>
        <taxon>Basidiomycota</taxon>
        <taxon>Agaricomycotina</taxon>
        <taxon>Tremellomycetes</taxon>
        <taxon>Filobasidiales</taxon>
        <taxon>Filobasidiaceae</taxon>
        <taxon>Naganishia</taxon>
    </lineage>
</organism>
<gene>
    <name evidence="1" type="ORF">QFC19_001843</name>
</gene>
<proteinExistence type="predicted"/>
<accession>A0ACC2WF78</accession>
<dbReference type="Proteomes" id="UP001241377">
    <property type="component" value="Unassembled WGS sequence"/>
</dbReference>
<evidence type="ECO:0000313" key="1">
    <source>
        <dbReference type="EMBL" id="KAJ9109864.1"/>
    </source>
</evidence>
<keyword evidence="2" id="KW-1185">Reference proteome</keyword>
<sequence>MTSNAPTVASATKGVSLAVTDVPNVTNRANASTSAAVDNIKMSYVNRTTKKGNMSLVKPEIYGKFEKARLNKPVKPAREKAIQLAGKRSQPGRGSYTSQLSSANGGTSIAKRVVIDGVTYEFEEDGVTLKRVEDASSAKHKKRKLDNRDGAQADGDDCLYPHVKVADDSPVCVAFSTEGWCDKGSTCQERHAWECREYSEKGVCSRGTKCGLAHVLKAKTPAAVVDVSDDDSSIPGAGTPGTNQQPDDVEPPRNGIPPMPEKTIEHEQQVAQDQVLHNSEGISMGNDFERQEDFIQFADMDVDEDEEDETEDDASDEAMSSGVDEEGDQRIKYSFGESSEEISEDNGEDLKS</sequence>
<name>A0ACC2WF78_9TREE</name>
<protein>
    <submittedName>
        <fullName evidence="1">Uncharacterized protein</fullName>
    </submittedName>
</protein>
<evidence type="ECO:0000313" key="2">
    <source>
        <dbReference type="Proteomes" id="UP001241377"/>
    </source>
</evidence>